<comment type="similarity">
    <text evidence="2">In the N-terminal section; belongs to the transposase 2 family.</text>
</comment>
<dbReference type="GO" id="GO:0046872">
    <property type="term" value="F:metal ion binding"/>
    <property type="evidence" value="ECO:0007669"/>
    <property type="project" value="UniProtKB-KW"/>
</dbReference>
<keyword evidence="3" id="KW-0815">Transposition</keyword>
<evidence type="ECO:0000256" key="1">
    <source>
        <dbReference type="ARBA" id="ARBA00008761"/>
    </source>
</evidence>
<feature type="region of interest" description="Disordered" evidence="8">
    <location>
        <begin position="237"/>
        <end position="259"/>
    </location>
</feature>
<dbReference type="AlphaFoldDB" id="D5H883"/>
<evidence type="ECO:0000259" key="9">
    <source>
        <dbReference type="Pfam" id="PF01385"/>
    </source>
</evidence>
<dbReference type="GO" id="GO:0006310">
    <property type="term" value="P:DNA recombination"/>
    <property type="evidence" value="ECO:0007669"/>
    <property type="project" value="UniProtKB-KW"/>
</dbReference>
<dbReference type="NCBIfam" id="NF040570">
    <property type="entry name" value="guided_TnpB"/>
    <property type="match status" value="1"/>
</dbReference>
<dbReference type="Proteomes" id="UP000000933">
    <property type="component" value="Chromosome"/>
</dbReference>
<evidence type="ECO:0000256" key="2">
    <source>
        <dbReference type="ARBA" id="ARBA00011044"/>
    </source>
</evidence>
<sequence>MKLTATTHVAVNAVAQKKDFKYRFYPTEEQEAVLAKVFGHTRYVWNWALELRTDAYYEEGKSLSYTDTAKYLTDLKEEKTWLREVSSVALQQKLRDLDQAFQNFFDGRCGYPNFKAKHDKQAARFASNAFTLHGKKLSVAKVPGSLNMRWSRELPDEAKPTSVTLTKDPAGRYFVSITSAVPDPEPNPTVTDEDGNRKSVGIDLGVADIVVTSDGWKSGNPKYLEDDLYRLRKAQRRLSRKEKNGPDGPSENWKKQKRRVAKIHAEIKDKREDFLHKLSRRVVDENQVIALESLSVKGMQQNRSLARPISDTGWSTLVRMIEYKAKEAGRTVVKIDRWFPSTKRCSECGYVTESKPLSVRSWDCPRCEATHDRDINAAENIRTAGLAGASQKANDSGGHSKTRDAFRIERSRPNAHGPVNE</sequence>
<evidence type="ECO:0000313" key="13">
    <source>
        <dbReference type="Proteomes" id="UP000000933"/>
    </source>
</evidence>
<evidence type="ECO:0000256" key="4">
    <source>
        <dbReference type="ARBA" id="ARBA00022723"/>
    </source>
</evidence>
<dbReference type="NCBIfam" id="TIGR01766">
    <property type="entry name" value="IS200/IS605 family accessory protein TnpB-like domain"/>
    <property type="match status" value="1"/>
</dbReference>
<reference evidence="12 13" key="1">
    <citation type="journal article" date="2010" name="ISME J.">
        <title>Fine-scale evolution: genomic, phenotypic and ecological differentiation in two coexisting Salinibacter ruber strains.</title>
        <authorList>
            <person name="Pena A."/>
            <person name="Teeling H."/>
            <person name="Huerta-Cepas J."/>
            <person name="Santos F."/>
            <person name="Yarza P."/>
            <person name="Brito-Echeverria J."/>
            <person name="Lucio M."/>
            <person name="Schmitt-Kopplin P."/>
            <person name="Meseguer I."/>
            <person name="Schenowitz C."/>
            <person name="Dossat C."/>
            <person name="Barbe V."/>
            <person name="Dopazo J."/>
            <person name="Rossello-Mora R."/>
            <person name="Schuler M."/>
            <person name="Glockner F.O."/>
            <person name="Amann R."/>
            <person name="Gabaldon T."/>
            <person name="Anton J."/>
        </authorList>
    </citation>
    <scope>NUCLEOTIDE SEQUENCE [LARGE SCALE GENOMIC DNA]</scope>
    <source>
        <strain evidence="12 13">M8</strain>
    </source>
</reference>
<evidence type="ECO:0000256" key="6">
    <source>
        <dbReference type="ARBA" id="ARBA00023125"/>
    </source>
</evidence>
<keyword evidence="7" id="KW-0233">DNA recombination</keyword>
<feature type="domain" description="Transposase putative helix-turn-helix" evidence="11">
    <location>
        <begin position="17"/>
        <end position="61"/>
    </location>
</feature>
<gene>
    <name evidence="12" type="ordered locus">SRM_01317</name>
</gene>
<feature type="domain" description="Probable transposase IS891/IS1136/IS1341" evidence="9">
    <location>
        <begin position="193"/>
        <end position="302"/>
    </location>
</feature>
<keyword evidence="4" id="KW-0479">Metal-binding</keyword>
<dbReference type="PANTHER" id="PTHR30405">
    <property type="entry name" value="TRANSPOSASE"/>
    <property type="match status" value="1"/>
</dbReference>
<dbReference type="PANTHER" id="PTHR30405:SF25">
    <property type="entry name" value="RNA-GUIDED DNA ENDONUCLEASE INSQ-RELATED"/>
    <property type="match status" value="1"/>
</dbReference>
<dbReference type="GO" id="GO:0032196">
    <property type="term" value="P:transposition"/>
    <property type="evidence" value="ECO:0007669"/>
    <property type="project" value="UniProtKB-KW"/>
</dbReference>
<evidence type="ECO:0000256" key="7">
    <source>
        <dbReference type="ARBA" id="ARBA00023172"/>
    </source>
</evidence>
<evidence type="ECO:0000256" key="5">
    <source>
        <dbReference type="ARBA" id="ARBA00022833"/>
    </source>
</evidence>
<evidence type="ECO:0000256" key="8">
    <source>
        <dbReference type="SAM" id="MobiDB-lite"/>
    </source>
</evidence>
<reference evidence="13" key="2">
    <citation type="submission" date="2010-04" db="EMBL/GenBank/DDBJ databases">
        <title>Genome sequence of Salinibacter ruber M8.</title>
        <authorList>
            <consortium name="Genoscope"/>
        </authorList>
    </citation>
    <scope>NUCLEOTIDE SEQUENCE [LARGE SCALE GENOMIC DNA]</scope>
    <source>
        <strain evidence="13">M8</strain>
    </source>
</reference>
<dbReference type="GO" id="GO:0003677">
    <property type="term" value="F:DNA binding"/>
    <property type="evidence" value="ECO:0007669"/>
    <property type="project" value="UniProtKB-KW"/>
</dbReference>
<keyword evidence="5" id="KW-0862">Zinc</keyword>
<evidence type="ECO:0000313" key="12">
    <source>
        <dbReference type="EMBL" id="CBH24238.1"/>
    </source>
</evidence>
<dbReference type="Pfam" id="PF07282">
    <property type="entry name" value="Cas12f1-like_TNB"/>
    <property type="match status" value="1"/>
</dbReference>
<proteinExistence type="inferred from homology"/>
<feature type="region of interest" description="Disordered" evidence="8">
    <location>
        <begin position="386"/>
        <end position="421"/>
    </location>
</feature>
<evidence type="ECO:0000256" key="3">
    <source>
        <dbReference type="ARBA" id="ARBA00022578"/>
    </source>
</evidence>
<feature type="domain" description="Cas12f1-like TNB" evidence="10">
    <location>
        <begin position="314"/>
        <end position="381"/>
    </location>
</feature>
<dbReference type="InterPro" id="IPR010095">
    <property type="entry name" value="Cas12f1-like_TNB"/>
</dbReference>
<comment type="similarity">
    <text evidence="1">In the C-terminal section; belongs to the transposase 35 family.</text>
</comment>
<accession>D5H883</accession>
<keyword evidence="6" id="KW-0238">DNA-binding</keyword>
<dbReference type="EMBL" id="FP565814">
    <property type="protein sequence ID" value="CBH24238.1"/>
    <property type="molecule type" value="Genomic_DNA"/>
</dbReference>
<protein>
    <submittedName>
        <fullName evidence="12">Transposase</fullName>
    </submittedName>
</protein>
<evidence type="ECO:0000259" key="10">
    <source>
        <dbReference type="Pfam" id="PF07282"/>
    </source>
</evidence>
<organism evidence="12 13">
    <name type="scientific">Salinibacter ruber (strain M8)</name>
    <dbReference type="NCBI Taxonomy" id="761659"/>
    <lineage>
        <taxon>Bacteria</taxon>
        <taxon>Pseudomonadati</taxon>
        <taxon>Rhodothermota</taxon>
        <taxon>Rhodothermia</taxon>
        <taxon>Rhodothermales</taxon>
        <taxon>Salinibacteraceae</taxon>
        <taxon>Salinibacter</taxon>
    </lineage>
</organism>
<name>D5H883_SALRM</name>
<evidence type="ECO:0000259" key="11">
    <source>
        <dbReference type="Pfam" id="PF12323"/>
    </source>
</evidence>
<dbReference type="KEGG" id="srm:SRM_01317"/>
<feature type="region of interest" description="Disordered" evidence="8">
    <location>
        <begin position="179"/>
        <end position="198"/>
    </location>
</feature>
<dbReference type="InterPro" id="IPR001959">
    <property type="entry name" value="Transposase"/>
</dbReference>
<dbReference type="Pfam" id="PF01385">
    <property type="entry name" value="OrfB_IS605"/>
    <property type="match status" value="1"/>
</dbReference>
<feature type="compositionally biased region" description="Basic and acidic residues" evidence="8">
    <location>
        <begin position="401"/>
        <end position="412"/>
    </location>
</feature>
<dbReference type="Pfam" id="PF12323">
    <property type="entry name" value="HTH_OrfB_IS605"/>
    <property type="match status" value="1"/>
</dbReference>
<dbReference type="InterPro" id="IPR021027">
    <property type="entry name" value="Transposase_put_HTH"/>
</dbReference>
<dbReference type="InterPro" id="IPR051399">
    <property type="entry name" value="RNA-guided_DNA_endo/Transpos"/>
</dbReference>
<dbReference type="HOGENOM" id="CLU_032903_0_0_10"/>